<dbReference type="Proteomes" id="UP000198287">
    <property type="component" value="Unassembled WGS sequence"/>
</dbReference>
<dbReference type="OrthoDB" id="8191639at2759"/>
<dbReference type="InterPro" id="IPR036397">
    <property type="entry name" value="RNaseH_sf"/>
</dbReference>
<keyword evidence="2" id="KW-0269">Exonuclease</keyword>
<evidence type="ECO:0000313" key="2">
    <source>
        <dbReference type="EMBL" id="OXA53378.1"/>
    </source>
</evidence>
<organism evidence="2 3">
    <name type="scientific">Folsomia candida</name>
    <name type="common">Springtail</name>
    <dbReference type="NCBI Taxonomy" id="158441"/>
    <lineage>
        <taxon>Eukaryota</taxon>
        <taxon>Metazoa</taxon>
        <taxon>Ecdysozoa</taxon>
        <taxon>Arthropoda</taxon>
        <taxon>Hexapoda</taxon>
        <taxon>Collembola</taxon>
        <taxon>Entomobryomorpha</taxon>
        <taxon>Isotomoidea</taxon>
        <taxon>Isotomidae</taxon>
        <taxon>Proisotominae</taxon>
        <taxon>Folsomia</taxon>
    </lineage>
</organism>
<keyword evidence="2" id="KW-0378">Hydrolase</keyword>
<dbReference type="GO" id="GO:0003676">
    <property type="term" value="F:nucleic acid binding"/>
    <property type="evidence" value="ECO:0007669"/>
    <property type="project" value="InterPro"/>
</dbReference>
<keyword evidence="3" id="KW-1185">Reference proteome</keyword>
<feature type="domain" description="Exonuclease" evidence="1">
    <location>
        <begin position="97"/>
        <end position="271"/>
    </location>
</feature>
<dbReference type="GO" id="GO:0004527">
    <property type="term" value="F:exonuclease activity"/>
    <property type="evidence" value="ECO:0007669"/>
    <property type="project" value="UniProtKB-KW"/>
</dbReference>
<comment type="caution">
    <text evidence="2">The sequence shown here is derived from an EMBL/GenBank/DDBJ whole genome shotgun (WGS) entry which is preliminary data.</text>
</comment>
<name>A0A226E7R9_FOLCA</name>
<dbReference type="InterPro" id="IPR012337">
    <property type="entry name" value="RNaseH-like_sf"/>
</dbReference>
<accession>A0A226E7R9</accession>
<dbReference type="SUPFAM" id="SSF53098">
    <property type="entry name" value="Ribonuclease H-like"/>
    <property type="match status" value="1"/>
</dbReference>
<reference evidence="2 3" key="1">
    <citation type="submission" date="2015-12" db="EMBL/GenBank/DDBJ databases">
        <title>The genome of Folsomia candida.</title>
        <authorList>
            <person name="Faddeeva A."/>
            <person name="Derks M.F."/>
            <person name="Anvar Y."/>
            <person name="Smit S."/>
            <person name="Van Straalen N."/>
            <person name="Roelofs D."/>
        </authorList>
    </citation>
    <scope>NUCLEOTIDE SEQUENCE [LARGE SCALE GENOMIC DNA]</scope>
    <source>
        <strain evidence="2 3">VU population</strain>
        <tissue evidence="2">Whole body</tissue>
    </source>
</reference>
<gene>
    <name evidence="2" type="ORF">Fcan01_11795</name>
</gene>
<sequence length="290" mass="32746">MSCLEETLNWMSGTESESRMGFMRDVLRCCSLDDLGIVLKLVNTAQKRARDKPRLAQKLERAKKFQCSSIPASVSSVPVSEAEQREGYWWEEYDTSQIIAFDVEFVTLLQKDERGRHIQSPGTVSVVDFTGKPLFSGKVKHKAGTFLTDAAHVAITGFRSKDLEDGKELVEVRKELMEKLQGSLVITQGGNGDYKSFDLAPGDYDSFDLQSKFKKLTGYDKRGNPVTQPIGLRQLSLHFFNEDPQTGIHSATTDAAYTLRLFREYQRLAMKNGMQNRADTFDLEDFSTIK</sequence>
<dbReference type="Gene3D" id="3.30.420.10">
    <property type="entry name" value="Ribonuclease H-like superfamily/Ribonuclease H"/>
    <property type="match status" value="1"/>
</dbReference>
<dbReference type="SMART" id="SM00479">
    <property type="entry name" value="EXOIII"/>
    <property type="match status" value="1"/>
</dbReference>
<evidence type="ECO:0000259" key="1">
    <source>
        <dbReference type="SMART" id="SM00479"/>
    </source>
</evidence>
<dbReference type="EMBL" id="LNIX01000005">
    <property type="protein sequence ID" value="OXA53378.1"/>
    <property type="molecule type" value="Genomic_DNA"/>
</dbReference>
<dbReference type="AlphaFoldDB" id="A0A226E7R9"/>
<keyword evidence="2" id="KW-0540">Nuclease</keyword>
<dbReference type="STRING" id="158441.A0A226E7R9"/>
<evidence type="ECO:0000313" key="3">
    <source>
        <dbReference type="Proteomes" id="UP000198287"/>
    </source>
</evidence>
<dbReference type="InterPro" id="IPR013520">
    <property type="entry name" value="Ribonucl_H"/>
</dbReference>
<proteinExistence type="predicted"/>
<protein>
    <submittedName>
        <fullName evidence="2">RNA exonuclease 4</fullName>
    </submittedName>
</protein>